<feature type="compositionally biased region" description="Basic and acidic residues" evidence="1">
    <location>
        <begin position="76"/>
        <end position="85"/>
    </location>
</feature>
<feature type="region of interest" description="Disordered" evidence="1">
    <location>
        <begin position="1"/>
        <end position="28"/>
    </location>
</feature>
<sequence>MTAKDYRNEAPFISPQDPLPEVPEPQGRWGEPFITYRGRESVWTAWRRHALTPAEIEAGLVRNVIGSTEEEVREKIREADGKADELSPSYRGPAR</sequence>
<evidence type="ECO:0000256" key="1">
    <source>
        <dbReference type="SAM" id="MobiDB-lite"/>
    </source>
</evidence>
<gene>
    <name evidence="2" type="ORF">ACFPZN_09775</name>
</gene>
<dbReference type="RefSeq" id="WP_378281519.1">
    <property type="nucleotide sequence ID" value="NZ_JBHSON010000011.1"/>
</dbReference>
<organism evidence="2 3">
    <name type="scientific">Actinomadura rugatobispora</name>
    <dbReference type="NCBI Taxonomy" id="1994"/>
    <lineage>
        <taxon>Bacteria</taxon>
        <taxon>Bacillati</taxon>
        <taxon>Actinomycetota</taxon>
        <taxon>Actinomycetes</taxon>
        <taxon>Streptosporangiales</taxon>
        <taxon>Thermomonosporaceae</taxon>
        <taxon>Actinomadura</taxon>
    </lineage>
</organism>
<keyword evidence="3" id="KW-1185">Reference proteome</keyword>
<protein>
    <submittedName>
        <fullName evidence="2">Uncharacterized protein</fullName>
    </submittedName>
</protein>
<feature type="region of interest" description="Disordered" evidence="1">
    <location>
        <begin position="76"/>
        <end position="95"/>
    </location>
</feature>
<dbReference type="Proteomes" id="UP001596074">
    <property type="component" value="Unassembled WGS sequence"/>
</dbReference>
<evidence type="ECO:0000313" key="2">
    <source>
        <dbReference type="EMBL" id="MFC5745894.1"/>
    </source>
</evidence>
<proteinExistence type="predicted"/>
<name>A0ABW0ZRK5_9ACTN</name>
<dbReference type="EMBL" id="JBHSON010000011">
    <property type="protein sequence ID" value="MFC5745894.1"/>
    <property type="molecule type" value="Genomic_DNA"/>
</dbReference>
<accession>A0ABW0ZRK5</accession>
<evidence type="ECO:0000313" key="3">
    <source>
        <dbReference type="Proteomes" id="UP001596074"/>
    </source>
</evidence>
<reference evidence="3" key="1">
    <citation type="journal article" date="2019" name="Int. J. Syst. Evol. Microbiol.">
        <title>The Global Catalogue of Microorganisms (GCM) 10K type strain sequencing project: providing services to taxonomists for standard genome sequencing and annotation.</title>
        <authorList>
            <consortium name="The Broad Institute Genomics Platform"/>
            <consortium name="The Broad Institute Genome Sequencing Center for Infectious Disease"/>
            <person name="Wu L."/>
            <person name="Ma J."/>
        </authorList>
    </citation>
    <scope>NUCLEOTIDE SEQUENCE [LARGE SCALE GENOMIC DNA]</scope>
    <source>
        <strain evidence="3">KCTC 42087</strain>
    </source>
</reference>
<comment type="caution">
    <text evidence="2">The sequence shown here is derived from an EMBL/GenBank/DDBJ whole genome shotgun (WGS) entry which is preliminary data.</text>
</comment>